<name>A0A2N7WTT5_9BURK</name>
<evidence type="ECO:0000313" key="4">
    <source>
        <dbReference type="EMBL" id="PMS32807.1"/>
    </source>
</evidence>
<feature type="coiled-coil region" evidence="1">
    <location>
        <begin position="526"/>
        <end position="553"/>
    </location>
</feature>
<evidence type="ECO:0000256" key="1">
    <source>
        <dbReference type="SAM" id="Coils"/>
    </source>
</evidence>
<evidence type="ECO:0000256" key="2">
    <source>
        <dbReference type="SAM" id="MobiDB-lite"/>
    </source>
</evidence>
<dbReference type="OrthoDB" id="9815944at2"/>
<evidence type="ECO:0000313" key="5">
    <source>
        <dbReference type="Proteomes" id="UP000235777"/>
    </source>
</evidence>
<dbReference type="PANTHER" id="PTHR32114:SF2">
    <property type="entry name" value="ABC TRANSPORTER ABCH.3"/>
    <property type="match status" value="1"/>
</dbReference>
<sequence length="1018" mass="110869">MSDIFLRSVELSNFRIYGESYAFEFHEGPGVTLITGANGLGKTTFFDAVEWALTGQVGRFADIPNDARRKGRDPLTRVGATENSHRVSLAFSEGAPIDRGAGFLPPQGSIERLLKRPDWPEIGNLHGYLSITHFLGQASTRRFSLREPKSQWEALKGPAGVDRINLLRERVSGQGARQAFTRAIRDRGQRLETTSALLDTWRMLIVDRNRLARLSSSERSFSPKQVLEAVERLAQQFLPLVPAGRWMPVTAGTEAESALNELAALLADGRAANEAAASRAAELELLCVDYAGVGDQSVQKSKMAQEITNRRTKLVEELTRAEAGLAAATTASSRTEQRAAQNQARAASLARVSRAMEQLDRSTAQMADAERQLDTSRTDAERAEARLTTSRMAIEAATALRAERNKISGRIDAARVRAQFSASLRTVRTEIQRLKPLADALDEPALRGRRAALTVDVTAIADEIARLTRQLQSHDERAQTLAEAVSRIAHQLSHDDTNCPVCATPFEIGQLKALALANASVDTAPAAELGNALAAAKVRREDLNRQLAEVDRGLAERAQLATALATEQAREANLVQQLVEAGGAPDAHYDDSALIALRADLDAIDRQISDGPSQDVLDAGLADAQAAIEAERVKRVSLERVLANASSDMEAARSLLTQHPELWAPGGGLLVPLAQEEAAAQTEARAIGEQLQIDQKALDAARVARDSLAAAINREDASLATTNADLDKLAETRRDLCRRWSDLGQTGDPDPARVAQLRSQVAERTARAEPIASAQADLINGLRTWQNDQQLQMREGAIAATIREKGVATEAEATEKLQADVAAAGAQLEIAQRARDRMEEVGAKMQTRAEEFADDVLKPLNDTIQRFSRTLMTWSDSSITYRAEHHATRSELRPAIIHTGTDGITSQLEINPNYFFSEGQLSALSLSALLAASTTFSWSRWRGLLLDDPLQHNDIIHASAFMDLLRQMVRELGYQVILSTHDSSEAEFLARKCRSAGIPFEVHELMPRGDAGLVSAVA</sequence>
<protein>
    <submittedName>
        <fullName evidence="4">Chromosome segregation protein SMC</fullName>
    </submittedName>
</protein>
<proteinExistence type="predicted"/>
<dbReference type="RefSeq" id="WP_018440880.1">
    <property type="nucleotide sequence ID" value="NZ_KB890173.1"/>
</dbReference>
<dbReference type="AlphaFoldDB" id="A0A2N7WTT5"/>
<feature type="domain" description="Rad50/SbcC-type AAA" evidence="3">
    <location>
        <begin position="8"/>
        <end position="75"/>
    </location>
</feature>
<dbReference type="Gene3D" id="3.40.50.300">
    <property type="entry name" value="P-loop containing nucleotide triphosphate hydrolases"/>
    <property type="match status" value="2"/>
</dbReference>
<comment type="caution">
    <text evidence="4">The sequence shown here is derived from an EMBL/GenBank/DDBJ whole genome shotgun (WGS) entry which is preliminary data.</text>
</comment>
<gene>
    <name evidence="4" type="ORF">C0Z20_25940</name>
</gene>
<feature type="coiled-coil region" evidence="1">
    <location>
        <begin position="457"/>
        <end position="484"/>
    </location>
</feature>
<keyword evidence="1" id="KW-0175">Coiled coil</keyword>
<evidence type="ECO:0000259" key="3">
    <source>
        <dbReference type="Pfam" id="PF13476"/>
    </source>
</evidence>
<dbReference type="GO" id="GO:0016887">
    <property type="term" value="F:ATP hydrolysis activity"/>
    <property type="evidence" value="ECO:0007669"/>
    <property type="project" value="InterPro"/>
</dbReference>
<dbReference type="STRING" id="863227.GCA_000373005_02323"/>
<reference evidence="4 5" key="1">
    <citation type="submission" date="2018-01" db="EMBL/GenBank/DDBJ databases">
        <title>Whole genome analyses suggest that Burkholderia sensu lato contains two further novel genera in the rhizoxinica-symbiotica group Mycetohabitans gen. nov., and Trinickia gen. nov.: implications for the evolution of diazotrophy and nodulation in the Burkholderiaceae.</title>
        <authorList>
            <person name="Estrada-de los Santos P."/>
            <person name="Palmer M."/>
            <person name="Chavez-Ramirez B."/>
            <person name="Beukes C."/>
            <person name="Steenkamp E.T."/>
            <person name="Hirsch A.M."/>
            <person name="Manyaka P."/>
            <person name="Maluk M."/>
            <person name="Lafos M."/>
            <person name="Crook M."/>
            <person name="Gross E."/>
            <person name="Simon M.F."/>
            <person name="Bueno dos Reis Junior F."/>
            <person name="Poole P.S."/>
            <person name="Venter S.N."/>
            <person name="James E.K."/>
        </authorList>
    </citation>
    <scope>NUCLEOTIDE SEQUENCE [LARGE SCALE GENOMIC DNA]</scope>
    <source>
        <strain evidence="4 5">JPY 581</strain>
    </source>
</reference>
<dbReference type="SUPFAM" id="SSF52540">
    <property type="entry name" value="P-loop containing nucleoside triphosphate hydrolases"/>
    <property type="match status" value="1"/>
</dbReference>
<organism evidence="4 5">
    <name type="scientific">Trinickia symbiotica</name>
    <dbReference type="NCBI Taxonomy" id="863227"/>
    <lineage>
        <taxon>Bacteria</taxon>
        <taxon>Pseudomonadati</taxon>
        <taxon>Pseudomonadota</taxon>
        <taxon>Betaproteobacteria</taxon>
        <taxon>Burkholderiales</taxon>
        <taxon>Burkholderiaceae</taxon>
        <taxon>Trinickia</taxon>
    </lineage>
</organism>
<dbReference type="InterPro" id="IPR027417">
    <property type="entry name" value="P-loop_NTPase"/>
</dbReference>
<dbReference type="Pfam" id="PF13476">
    <property type="entry name" value="AAA_23"/>
    <property type="match status" value="1"/>
</dbReference>
<feature type="compositionally biased region" description="Basic and acidic residues" evidence="2">
    <location>
        <begin position="368"/>
        <end position="379"/>
    </location>
</feature>
<accession>A0A2N7WTT5</accession>
<dbReference type="InterPro" id="IPR038729">
    <property type="entry name" value="Rad50/SbcC_AAA"/>
</dbReference>
<dbReference type="Proteomes" id="UP000235777">
    <property type="component" value="Unassembled WGS sequence"/>
</dbReference>
<dbReference type="PANTHER" id="PTHR32114">
    <property type="entry name" value="ABC TRANSPORTER ABCH.3"/>
    <property type="match status" value="1"/>
</dbReference>
<feature type="region of interest" description="Disordered" evidence="2">
    <location>
        <begin position="360"/>
        <end position="379"/>
    </location>
</feature>
<dbReference type="GO" id="GO:0006302">
    <property type="term" value="P:double-strand break repair"/>
    <property type="evidence" value="ECO:0007669"/>
    <property type="project" value="InterPro"/>
</dbReference>
<keyword evidence="5" id="KW-1185">Reference proteome</keyword>
<dbReference type="EMBL" id="PNYC01000020">
    <property type="protein sequence ID" value="PMS32807.1"/>
    <property type="molecule type" value="Genomic_DNA"/>
</dbReference>